<keyword evidence="4 9" id="KW-0812">Transmembrane</keyword>
<dbReference type="GO" id="GO:0016887">
    <property type="term" value="F:ATP hydrolysis activity"/>
    <property type="evidence" value="ECO:0007669"/>
    <property type="project" value="InterPro"/>
</dbReference>
<gene>
    <name evidence="12" type="ORF">E5225_07505</name>
</gene>
<evidence type="ECO:0000256" key="4">
    <source>
        <dbReference type="ARBA" id="ARBA00022692"/>
    </source>
</evidence>
<dbReference type="InterPro" id="IPR027417">
    <property type="entry name" value="P-loop_NTPase"/>
</dbReference>
<keyword evidence="5" id="KW-0547">Nucleotide-binding</keyword>
<feature type="domain" description="ABC transmembrane type-1" evidence="11">
    <location>
        <begin position="18"/>
        <end position="300"/>
    </location>
</feature>
<name>A0A4V1CMM1_9CELL</name>
<evidence type="ECO:0000259" key="11">
    <source>
        <dbReference type="PROSITE" id="PS50929"/>
    </source>
</evidence>
<dbReference type="Pfam" id="PF00664">
    <property type="entry name" value="ABC_membrane"/>
    <property type="match status" value="1"/>
</dbReference>
<reference evidence="12 13" key="1">
    <citation type="submission" date="2019-04" db="EMBL/GenBank/DDBJ databases">
        <title>Isolation and identification of Cellulomonas shaoxiangyii sp. Nov. isolated from feces of the Tibetan antelopes (Pantholops hodgsonii) in the Qinghai-Tibet plateau of China.</title>
        <authorList>
            <person name="Tian Z."/>
        </authorList>
    </citation>
    <scope>NUCLEOTIDE SEQUENCE [LARGE SCALE GENOMIC DNA]</scope>
    <source>
        <strain evidence="12 13">Z28</strain>
    </source>
</reference>
<dbReference type="KEGG" id="celz:E5225_07505"/>
<dbReference type="SMART" id="SM00382">
    <property type="entry name" value="AAA"/>
    <property type="match status" value="1"/>
</dbReference>
<dbReference type="PROSITE" id="PS50929">
    <property type="entry name" value="ABC_TM1F"/>
    <property type="match status" value="1"/>
</dbReference>
<protein>
    <submittedName>
        <fullName evidence="12">ABC transporter ATP-binding protein</fullName>
    </submittedName>
</protein>
<accession>A0A4V1CMM1</accession>
<evidence type="ECO:0000256" key="2">
    <source>
        <dbReference type="ARBA" id="ARBA00022448"/>
    </source>
</evidence>
<dbReference type="InterPro" id="IPR039421">
    <property type="entry name" value="Type_1_exporter"/>
</dbReference>
<feature type="transmembrane region" description="Helical" evidence="9">
    <location>
        <begin position="127"/>
        <end position="151"/>
    </location>
</feature>
<dbReference type="PROSITE" id="PS50893">
    <property type="entry name" value="ABC_TRANSPORTER_2"/>
    <property type="match status" value="1"/>
</dbReference>
<feature type="transmembrane region" description="Helical" evidence="9">
    <location>
        <begin position="236"/>
        <end position="259"/>
    </location>
</feature>
<feature type="transmembrane region" description="Helical" evidence="9">
    <location>
        <begin position="55"/>
        <end position="78"/>
    </location>
</feature>
<dbReference type="InterPro" id="IPR036640">
    <property type="entry name" value="ABC1_TM_sf"/>
</dbReference>
<dbReference type="OrthoDB" id="9806127at2"/>
<evidence type="ECO:0000256" key="8">
    <source>
        <dbReference type="ARBA" id="ARBA00023136"/>
    </source>
</evidence>
<dbReference type="InterPro" id="IPR011527">
    <property type="entry name" value="ABC1_TM_dom"/>
</dbReference>
<feature type="domain" description="ABC transporter" evidence="10">
    <location>
        <begin position="350"/>
        <end position="585"/>
    </location>
</feature>
<dbReference type="FunFam" id="3.40.50.300:FF:000854">
    <property type="entry name" value="Multidrug ABC transporter ATP-binding protein"/>
    <property type="match status" value="1"/>
</dbReference>
<feature type="transmembrane region" description="Helical" evidence="9">
    <location>
        <begin position="271"/>
        <end position="298"/>
    </location>
</feature>
<dbReference type="InterPro" id="IPR003593">
    <property type="entry name" value="AAA+_ATPase"/>
</dbReference>
<evidence type="ECO:0000256" key="5">
    <source>
        <dbReference type="ARBA" id="ARBA00022741"/>
    </source>
</evidence>
<dbReference type="EMBL" id="CP039291">
    <property type="protein sequence ID" value="QCB93425.1"/>
    <property type="molecule type" value="Genomic_DNA"/>
</dbReference>
<evidence type="ECO:0000256" key="3">
    <source>
        <dbReference type="ARBA" id="ARBA00022475"/>
    </source>
</evidence>
<evidence type="ECO:0000256" key="7">
    <source>
        <dbReference type="ARBA" id="ARBA00022989"/>
    </source>
</evidence>
<dbReference type="FunFam" id="1.20.1560.10:FF:000040">
    <property type="entry name" value="Multidrug ABC transporter ATP-binding protein"/>
    <property type="match status" value="1"/>
</dbReference>
<dbReference type="AlphaFoldDB" id="A0A4V1CMM1"/>
<dbReference type="GO" id="GO:0005524">
    <property type="term" value="F:ATP binding"/>
    <property type="evidence" value="ECO:0007669"/>
    <property type="project" value="UniProtKB-KW"/>
</dbReference>
<dbReference type="InterPro" id="IPR017871">
    <property type="entry name" value="ABC_transporter-like_CS"/>
</dbReference>
<keyword evidence="2" id="KW-0813">Transport</keyword>
<sequence length="593" mass="64360">MLMPLLREQLSPYRAAVLAVLVLQLVQTLATLWLPSLNADIIDDGVARGDTGTIWRIGGVMLAVSLVQVVAAVGAVWFGARTAMAFGRDVRARLFDRVQSFSQQEMGRFGAPTLITRTTNDVQQVQMLVLMTFVFLVMAPLMLVGGVVMSLREDVGLSGLLLVVVPVLAGIIALVVTRMVPWFRRMQKRIDAINRVMREQLTGVRVVRAFVRERQERARFEVANQSLYEASLRTGLLMALLFPAVMLVMNASSVAVVWFGARRVEAGAMEIGSLIAFLSYIMFVLMAVMMASMMVVMVPRAMVSAERITEVLATSSSVVPPAVPVRFDAVRARAAADGSAGEGPDRTGVLELRGVEFRYPGAEHPVLHDVSFVAEPGRTTAIIGSTGAGKTTLLGLVPRLYDVTGGQVLVDGVDVRDADPEALWSRIGLVPQRPYLFSGTVRSNLQFGRPEATEDELWHALTVAQARDFVEALPDGLDAPVAQGGTNLSGGQRQRLAIARALVRRPSVYLFDDSFSALDYATDAALRAALVPETRDATVLVVAQRVATIRFADRILVLDEGRVVGDGTHDELLAANETYQEIVYSQLSAQEAA</sequence>
<proteinExistence type="predicted"/>
<dbReference type="Pfam" id="PF00005">
    <property type="entry name" value="ABC_tran"/>
    <property type="match status" value="1"/>
</dbReference>
<dbReference type="Gene3D" id="3.40.50.300">
    <property type="entry name" value="P-loop containing nucleotide triphosphate hydrolases"/>
    <property type="match status" value="1"/>
</dbReference>
<dbReference type="Proteomes" id="UP000296469">
    <property type="component" value="Chromosome"/>
</dbReference>
<dbReference type="Gene3D" id="1.20.1560.10">
    <property type="entry name" value="ABC transporter type 1, transmembrane domain"/>
    <property type="match status" value="1"/>
</dbReference>
<keyword evidence="7 9" id="KW-1133">Transmembrane helix</keyword>
<dbReference type="RefSeq" id="WP_135973697.1">
    <property type="nucleotide sequence ID" value="NZ_CP039291.1"/>
</dbReference>
<organism evidence="12 13">
    <name type="scientific">Cellulomonas shaoxiangyii</name>
    <dbReference type="NCBI Taxonomy" id="2566013"/>
    <lineage>
        <taxon>Bacteria</taxon>
        <taxon>Bacillati</taxon>
        <taxon>Actinomycetota</taxon>
        <taxon>Actinomycetes</taxon>
        <taxon>Micrococcales</taxon>
        <taxon>Cellulomonadaceae</taxon>
        <taxon>Cellulomonas</taxon>
    </lineage>
</organism>
<comment type="subcellular location">
    <subcellularLocation>
        <location evidence="1">Cell membrane</location>
        <topology evidence="1">Multi-pass membrane protein</topology>
    </subcellularLocation>
</comment>
<keyword evidence="6 12" id="KW-0067">ATP-binding</keyword>
<dbReference type="CDD" id="cd18548">
    <property type="entry name" value="ABC_6TM_Tm287_like"/>
    <property type="match status" value="1"/>
</dbReference>
<dbReference type="InterPro" id="IPR003439">
    <property type="entry name" value="ABC_transporter-like_ATP-bd"/>
</dbReference>
<dbReference type="PANTHER" id="PTHR43394">
    <property type="entry name" value="ATP-DEPENDENT PERMEASE MDL1, MITOCHONDRIAL"/>
    <property type="match status" value="1"/>
</dbReference>
<evidence type="ECO:0000256" key="1">
    <source>
        <dbReference type="ARBA" id="ARBA00004651"/>
    </source>
</evidence>
<dbReference type="SUPFAM" id="SSF90123">
    <property type="entry name" value="ABC transporter transmembrane region"/>
    <property type="match status" value="1"/>
</dbReference>
<dbReference type="SUPFAM" id="SSF52540">
    <property type="entry name" value="P-loop containing nucleoside triphosphate hydrolases"/>
    <property type="match status" value="1"/>
</dbReference>
<dbReference type="GO" id="GO:0005886">
    <property type="term" value="C:plasma membrane"/>
    <property type="evidence" value="ECO:0007669"/>
    <property type="project" value="UniProtKB-SubCell"/>
</dbReference>
<keyword evidence="13" id="KW-1185">Reference proteome</keyword>
<evidence type="ECO:0000313" key="13">
    <source>
        <dbReference type="Proteomes" id="UP000296469"/>
    </source>
</evidence>
<evidence type="ECO:0000256" key="6">
    <source>
        <dbReference type="ARBA" id="ARBA00022840"/>
    </source>
</evidence>
<keyword evidence="8 9" id="KW-0472">Membrane</keyword>
<evidence type="ECO:0000259" key="10">
    <source>
        <dbReference type="PROSITE" id="PS50893"/>
    </source>
</evidence>
<evidence type="ECO:0000256" key="9">
    <source>
        <dbReference type="SAM" id="Phobius"/>
    </source>
</evidence>
<dbReference type="PANTHER" id="PTHR43394:SF1">
    <property type="entry name" value="ATP-BINDING CASSETTE SUB-FAMILY B MEMBER 10, MITOCHONDRIAL"/>
    <property type="match status" value="1"/>
</dbReference>
<dbReference type="PROSITE" id="PS00211">
    <property type="entry name" value="ABC_TRANSPORTER_1"/>
    <property type="match status" value="1"/>
</dbReference>
<evidence type="ECO:0000313" key="12">
    <source>
        <dbReference type="EMBL" id="QCB93425.1"/>
    </source>
</evidence>
<keyword evidence="3" id="KW-1003">Cell membrane</keyword>
<feature type="transmembrane region" description="Helical" evidence="9">
    <location>
        <begin position="157"/>
        <end position="180"/>
    </location>
</feature>
<dbReference type="GO" id="GO:0015421">
    <property type="term" value="F:ABC-type oligopeptide transporter activity"/>
    <property type="evidence" value="ECO:0007669"/>
    <property type="project" value="TreeGrafter"/>
</dbReference>